<accession>A0ABY8UMB6</accession>
<dbReference type="NCBIfam" id="TIGR00369">
    <property type="entry name" value="unchar_dom_1"/>
    <property type="match status" value="1"/>
</dbReference>
<dbReference type="PROSITE" id="PS00180">
    <property type="entry name" value="GLNA_1"/>
    <property type="match status" value="1"/>
</dbReference>
<dbReference type="SMART" id="SM01230">
    <property type="entry name" value="Gln-synt_C"/>
    <property type="match status" value="1"/>
</dbReference>
<dbReference type="SUPFAM" id="SSF54368">
    <property type="entry name" value="Glutamine synthetase, N-terminal domain"/>
    <property type="match status" value="1"/>
</dbReference>
<keyword evidence="3 9" id="KW-0436">Ligase</keyword>
<keyword evidence="12" id="KW-1185">Reference proteome</keyword>
<dbReference type="Gene3D" id="3.30.590.10">
    <property type="entry name" value="Glutamine synthetase/guanido kinase, catalytic domain"/>
    <property type="match status" value="1"/>
</dbReference>
<evidence type="ECO:0000259" key="10">
    <source>
        <dbReference type="SMART" id="SM01230"/>
    </source>
</evidence>
<dbReference type="InterPro" id="IPR029069">
    <property type="entry name" value="HotDog_dom_sf"/>
</dbReference>
<keyword evidence="4 9" id="KW-0547">Nucleotide-binding</keyword>
<dbReference type="InterPro" id="IPR008146">
    <property type="entry name" value="Gln_synth_cat_dom"/>
</dbReference>
<feature type="domain" description="GS catalytic" evidence="10">
    <location>
        <begin position="308"/>
        <end position="555"/>
    </location>
</feature>
<dbReference type="InterPro" id="IPR036651">
    <property type="entry name" value="Gln_synt_N_sf"/>
</dbReference>
<evidence type="ECO:0000256" key="5">
    <source>
        <dbReference type="ARBA" id="ARBA00022801"/>
    </source>
</evidence>
<dbReference type="Pfam" id="PF03061">
    <property type="entry name" value="4HBT"/>
    <property type="match status" value="1"/>
</dbReference>
<comment type="catalytic activity">
    <reaction evidence="7 9">
        <text>L-glutamate + NH4(+) + ATP = L-glutamine + ADP + phosphate + H(+)</text>
        <dbReference type="Rhea" id="RHEA:16169"/>
        <dbReference type="ChEBI" id="CHEBI:15378"/>
        <dbReference type="ChEBI" id="CHEBI:28938"/>
        <dbReference type="ChEBI" id="CHEBI:29985"/>
        <dbReference type="ChEBI" id="CHEBI:30616"/>
        <dbReference type="ChEBI" id="CHEBI:43474"/>
        <dbReference type="ChEBI" id="CHEBI:58359"/>
        <dbReference type="ChEBI" id="CHEBI:456216"/>
        <dbReference type="EC" id="6.3.1.2"/>
    </reaction>
</comment>
<evidence type="ECO:0000256" key="8">
    <source>
        <dbReference type="RuleBase" id="RU000384"/>
    </source>
</evidence>
<dbReference type="InterPro" id="IPR027302">
    <property type="entry name" value="Gln_synth_N_conserv_site"/>
</dbReference>
<dbReference type="PANTHER" id="PTHR20852">
    <property type="entry name" value="GLUTAMINE SYNTHETASE"/>
    <property type="match status" value="1"/>
</dbReference>
<protein>
    <recommendedName>
        <fullName evidence="2 9">Glutamine synthetase</fullName>
        <ecNumber evidence="2 9">6.3.1.2</ecNumber>
    </recommendedName>
</protein>
<dbReference type="InterPro" id="IPR014746">
    <property type="entry name" value="Gln_synth/guanido_kin_cat_dom"/>
</dbReference>
<comment type="similarity">
    <text evidence="1 8">Belongs to the glutamine synthetase family.</text>
</comment>
<dbReference type="InterPro" id="IPR003736">
    <property type="entry name" value="PAAI_dom"/>
</dbReference>
<dbReference type="InterPro" id="IPR006683">
    <property type="entry name" value="Thioestr_dom"/>
</dbReference>
<dbReference type="InterPro" id="IPR008147">
    <property type="entry name" value="Gln_synt_N"/>
</dbReference>
<evidence type="ECO:0000256" key="4">
    <source>
        <dbReference type="ARBA" id="ARBA00022741"/>
    </source>
</evidence>
<dbReference type="EC" id="6.3.1.2" evidence="2 9"/>
<evidence type="ECO:0000256" key="3">
    <source>
        <dbReference type="ARBA" id="ARBA00022598"/>
    </source>
</evidence>
<evidence type="ECO:0000256" key="1">
    <source>
        <dbReference type="ARBA" id="ARBA00009897"/>
    </source>
</evidence>
<dbReference type="Gene3D" id="3.10.129.10">
    <property type="entry name" value="Hotdog Thioesterase"/>
    <property type="match status" value="1"/>
</dbReference>
<evidence type="ECO:0000313" key="12">
    <source>
        <dbReference type="Proteomes" id="UP001244341"/>
    </source>
</evidence>
<reference evidence="11 12" key="1">
    <citation type="submission" date="2023-05" db="EMBL/GenBank/DDBJ databases">
        <title>A 100% complete, gapless, phased diploid assembly of the Scenedesmus obliquus UTEX 3031 genome.</title>
        <authorList>
            <person name="Biondi T.C."/>
            <person name="Hanschen E.R."/>
            <person name="Kwon T."/>
            <person name="Eng W."/>
            <person name="Kruse C.P.S."/>
            <person name="Koehler S.I."/>
            <person name="Kunde Y."/>
            <person name="Gleasner C.D."/>
            <person name="You Mak K.T."/>
            <person name="Polle J."/>
            <person name="Hovde B.T."/>
            <person name="Starkenburg S.R."/>
        </authorList>
    </citation>
    <scope>NUCLEOTIDE SEQUENCE [LARGE SCALE GENOMIC DNA]</scope>
    <source>
        <strain evidence="11 12">DOE0152z</strain>
    </source>
</reference>
<keyword evidence="5" id="KW-0378">Hydrolase</keyword>
<dbReference type="InterPro" id="IPR050292">
    <property type="entry name" value="Glutamine_Synthetase"/>
</dbReference>
<evidence type="ECO:0000256" key="6">
    <source>
        <dbReference type="ARBA" id="ARBA00022840"/>
    </source>
</evidence>
<evidence type="ECO:0000313" key="11">
    <source>
        <dbReference type="EMBL" id="WIA22529.1"/>
    </source>
</evidence>
<dbReference type="Pfam" id="PF03951">
    <property type="entry name" value="Gln-synt_N"/>
    <property type="match status" value="1"/>
</dbReference>
<dbReference type="Gene3D" id="3.10.20.70">
    <property type="entry name" value="Glutamine synthetase, N-terminal domain"/>
    <property type="match status" value="1"/>
</dbReference>
<name>A0ABY8UMB6_TETOB</name>
<evidence type="ECO:0000256" key="9">
    <source>
        <dbReference type="RuleBase" id="RU004356"/>
    </source>
</evidence>
<sequence>MGVIADEAFDTTLEGLEVTGGGPGSVSCKLPVTKKLQNRYGTLHGGCIATLVDVVGSAALVTLSDKGGVSLAINTLYLNPMPGGGTVVVEAKLVKLGSGGTVVVEAKLVKLGRDVASIEVALRDDASGALVATGTHVKKLVGASDLSQFFRALEQQQQPDALKLVGSSLSSNQHTSSTMAFTMQRLNARVAAGRATPARAGRRLAVRVNAVGQKLEYLWYDGQEGTAAKGMMFNEMRSKTKCMMQPIESLNPADFPDWSYDGSSTGQAKGNNSDCIIKPVRVVPDPIRGAPHLMIMCEVLSPNGEPHPSNTRAQLAALINEKVEAEAPLFGFEQEYTMLNKGTGTVLGWPEGGYPAPQGPFYCGVGTNSVFGRPLAEAHMEACLAAGLTISGINAEVMPGQWEYQIGPVGPLALGDEVMISRWLLHRIGEDYGISCTFDPKPVKGDWNGTGAHTNYSTETMRNPGGMDAIMAAIEKLSKTHAEHISQYGTGNEQRLTGKHETCDINTFRFGVADRGSSIRIPLPVQLKGYGYLEDRRPAANVDPYTVARLLIKTTLL</sequence>
<organism evidence="11 12">
    <name type="scientific">Tetradesmus obliquus</name>
    <name type="common">Green alga</name>
    <name type="synonym">Acutodesmus obliquus</name>
    <dbReference type="NCBI Taxonomy" id="3088"/>
    <lineage>
        <taxon>Eukaryota</taxon>
        <taxon>Viridiplantae</taxon>
        <taxon>Chlorophyta</taxon>
        <taxon>core chlorophytes</taxon>
        <taxon>Chlorophyceae</taxon>
        <taxon>CS clade</taxon>
        <taxon>Sphaeropleales</taxon>
        <taxon>Scenedesmaceae</taxon>
        <taxon>Tetradesmus</taxon>
    </lineage>
</organism>
<dbReference type="Proteomes" id="UP001244341">
    <property type="component" value="Chromosome 15b"/>
</dbReference>
<dbReference type="SUPFAM" id="SSF55931">
    <property type="entry name" value="Glutamine synthetase/guanido kinase"/>
    <property type="match status" value="1"/>
</dbReference>
<gene>
    <name evidence="11" type="ORF">OEZ85_000967</name>
</gene>
<dbReference type="PROSITE" id="PS00181">
    <property type="entry name" value="GLNA_ATP"/>
    <property type="match status" value="1"/>
</dbReference>
<evidence type="ECO:0000256" key="2">
    <source>
        <dbReference type="ARBA" id="ARBA00012937"/>
    </source>
</evidence>
<dbReference type="CDD" id="cd03443">
    <property type="entry name" value="PaaI_thioesterase"/>
    <property type="match status" value="1"/>
</dbReference>
<dbReference type="EMBL" id="CP126222">
    <property type="protein sequence ID" value="WIA22529.1"/>
    <property type="molecule type" value="Genomic_DNA"/>
</dbReference>
<dbReference type="SUPFAM" id="SSF54637">
    <property type="entry name" value="Thioesterase/thiol ester dehydrase-isomerase"/>
    <property type="match status" value="1"/>
</dbReference>
<keyword evidence="6 9" id="KW-0067">ATP-binding</keyword>
<dbReference type="Pfam" id="PF00120">
    <property type="entry name" value="Gln-synt_C"/>
    <property type="match status" value="1"/>
</dbReference>
<dbReference type="InterPro" id="IPR027303">
    <property type="entry name" value="Gln_synth_gly_rich_site"/>
</dbReference>
<evidence type="ECO:0000256" key="7">
    <source>
        <dbReference type="ARBA" id="ARBA00049436"/>
    </source>
</evidence>
<proteinExistence type="inferred from homology"/>
<dbReference type="PANTHER" id="PTHR20852:SF57">
    <property type="entry name" value="GLUTAMINE SYNTHETASE 2 CYTOPLASMIC"/>
    <property type="match status" value="1"/>
</dbReference>